<dbReference type="PANTHER" id="PTHR34223:SF51">
    <property type="entry name" value="OS06G0556300 PROTEIN"/>
    <property type="match status" value="1"/>
</dbReference>
<protein>
    <submittedName>
        <fullName evidence="2">F-box/LRR-repeat protein</fullName>
    </submittedName>
</protein>
<evidence type="ECO:0000313" key="3">
    <source>
        <dbReference type="Proteomes" id="UP000327157"/>
    </source>
</evidence>
<accession>A0A5N5HZ90</accession>
<gene>
    <name evidence="2" type="ORF">D8674_009020</name>
</gene>
<reference evidence="2 3" key="3">
    <citation type="submission" date="2019-11" db="EMBL/GenBank/DDBJ databases">
        <title>A de novo genome assembly of a pear dwarfing rootstock.</title>
        <authorList>
            <person name="Wang F."/>
            <person name="Wang J."/>
            <person name="Li S."/>
            <person name="Zhang Y."/>
            <person name="Fang M."/>
            <person name="Ma L."/>
            <person name="Zhao Y."/>
            <person name="Jiang S."/>
        </authorList>
    </citation>
    <scope>NUCLEOTIDE SEQUENCE [LARGE SCALE GENOMIC DNA]</scope>
    <source>
        <strain evidence="2">S2</strain>
        <tissue evidence="2">Leaf</tissue>
    </source>
</reference>
<dbReference type="EMBL" id="SMOL01000143">
    <property type="protein sequence ID" value="KAB2631501.1"/>
    <property type="molecule type" value="Genomic_DNA"/>
</dbReference>
<dbReference type="SUPFAM" id="SSF81383">
    <property type="entry name" value="F-box domain"/>
    <property type="match status" value="1"/>
</dbReference>
<dbReference type="OrthoDB" id="594804at2759"/>
<dbReference type="AlphaFoldDB" id="A0A5N5HZ90"/>
<dbReference type="PANTHER" id="PTHR34223">
    <property type="entry name" value="OS11G0201299 PROTEIN"/>
    <property type="match status" value="1"/>
</dbReference>
<name>A0A5N5HZ90_9ROSA</name>
<evidence type="ECO:0000313" key="2">
    <source>
        <dbReference type="EMBL" id="KAB2631501.1"/>
    </source>
</evidence>
<dbReference type="InterPro" id="IPR001810">
    <property type="entry name" value="F-box_dom"/>
</dbReference>
<feature type="domain" description="F-box" evidence="1">
    <location>
        <begin position="20"/>
        <end position="68"/>
    </location>
</feature>
<comment type="caution">
    <text evidence="2">The sequence shown here is derived from an EMBL/GenBank/DDBJ whole genome shotgun (WGS) entry which is preliminary data.</text>
</comment>
<reference evidence="3" key="2">
    <citation type="submission" date="2019-10" db="EMBL/GenBank/DDBJ databases">
        <title>A de novo genome assembly of a pear dwarfing rootstock.</title>
        <authorList>
            <person name="Wang F."/>
            <person name="Wang J."/>
            <person name="Li S."/>
            <person name="Zhang Y."/>
            <person name="Fang M."/>
            <person name="Ma L."/>
            <person name="Zhao Y."/>
            <person name="Jiang S."/>
        </authorList>
    </citation>
    <scope>NUCLEOTIDE SEQUENCE [LARGE SCALE GENOMIC DNA]</scope>
</reference>
<reference evidence="2 3" key="1">
    <citation type="submission" date="2019-09" db="EMBL/GenBank/DDBJ databases">
        <authorList>
            <person name="Ou C."/>
        </authorList>
    </citation>
    <scope>NUCLEOTIDE SEQUENCE [LARGE SCALE GENOMIC DNA]</scope>
    <source>
        <strain evidence="2">S2</strain>
        <tissue evidence="2">Leaf</tissue>
    </source>
</reference>
<dbReference type="Proteomes" id="UP000327157">
    <property type="component" value="Chromosome 12"/>
</dbReference>
<keyword evidence="3" id="KW-1185">Reference proteome</keyword>
<dbReference type="InterPro" id="IPR036047">
    <property type="entry name" value="F-box-like_dom_sf"/>
</dbReference>
<sequence length="444" mass="51138">MERKLKVLGYPSLIESMTMVDRFSDLPNGVAYRILSFLTIRDLTCFGIASKRCRALYLSIPSLELRDFLPKTTPTGEFRFFSHTTCEFRLRLFSSLDRFLLQRGDNRINYFGIYWNGHSDLGSDRTPCFCVNVRSQIIDWIHNAVRCNVEVLSFPCDVFLCATLRSLCVNMDGTIVKTPSVSFSSNIEYLELINVDIEDEGFFKWISCSCKFIKELILSDVGPVENIIIESSSLEKFEVYDHFYDGICTLSHLTISGKKLETIAIWWSFDSHSGTSLNMYAPKLKYLEWRGHLTNQANLGQLECLEKALICLEPKADDSDKQIKHFCVLHRVEHLVLNAATFKVSGFDKAYWKLQNLDFVDQIKKVTLVLDGSNNGIDFARYILEHAKNLEQMDIQYLLNPSDDAIQKLNESKKMSKATVIFEEDFVEDSDKNLENFDEDFEED</sequence>
<proteinExistence type="predicted"/>
<organism evidence="2 3">
    <name type="scientific">Pyrus ussuriensis x Pyrus communis</name>
    <dbReference type="NCBI Taxonomy" id="2448454"/>
    <lineage>
        <taxon>Eukaryota</taxon>
        <taxon>Viridiplantae</taxon>
        <taxon>Streptophyta</taxon>
        <taxon>Embryophyta</taxon>
        <taxon>Tracheophyta</taxon>
        <taxon>Spermatophyta</taxon>
        <taxon>Magnoliopsida</taxon>
        <taxon>eudicotyledons</taxon>
        <taxon>Gunneridae</taxon>
        <taxon>Pentapetalae</taxon>
        <taxon>rosids</taxon>
        <taxon>fabids</taxon>
        <taxon>Rosales</taxon>
        <taxon>Rosaceae</taxon>
        <taxon>Amygdaloideae</taxon>
        <taxon>Maleae</taxon>
        <taxon>Pyrus</taxon>
    </lineage>
</organism>
<dbReference type="SUPFAM" id="SSF52047">
    <property type="entry name" value="RNI-like"/>
    <property type="match status" value="1"/>
</dbReference>
<dbReference type="InterPro" id="IPR053197">
    <property type="entry name" value="F-box_SCFL_complex_component"/>
</dbReference>
<dbReference type="PROSITE" id="PS50181">
    <property type="entry name" value="FBOX"/>
    <property type="match status" value="1"/>
</dbReference>
<evidence type="ECO:0000259" key="1">
    <source>
        <dbReference type="PROSITE" id="PS50181"/>
    </source>
</evidence>